<sequence>MMRMPPVSIVIIFYNEEPILIHSTLYSILNNTPTELIHEIIFVDDNSDGKDLHGAVPEHELVRVIRNPSRRGLIQSRMIGARAATADVLVFLDSHVRTDPYWLEPLLARLVHVRQLTVDCNKSIDSHKNKTCEIAVGQRLVVSPVIYDLSIPDDFENNPIVGGFSWNFTFRWELLKEEHKEKRLPSSCGYPEQWQTPAISGGIFATWRHGFFELGGYDEEMDIWGGENIEISLRTWMCRGRLEIVRCSRVGHLYRSVHPYDFPRGKEFTVVRNQKRVALVWLTHKNMLNTTDVGDNEMDASRYLALFHTASPTASSVPSGSVKIRRQLARELQCHDFSWYLEHIYPELRNEARLLSVDKDKELWSELELEALIESDFN</sequence>
<dbReference type="PANTHER" id="PTHR11675:SF126">
    <property type="entry name" value="RICIN B LECTIN DOMAIN-CONTAINING PROTEIN"/>
    <property type="match status" value="1"/>
</dbReference>
<dbReference type="GO" id="GO:0006493">
    <property type="term" value="P:protein O-linked glycosylation"/>
    <property type="evidence" value="ECO:0007669"/>
    <property type="project" value="TreeGrafter"/>
</dbReference>
<evidence type="ECO:0000259" key="4">
    <source>
        <dbReference type="Pfam" id="PF02709"/>
    </source>
</evidence>
<gene>
    <name evidence="5" type="ORF">DEA37_0004718</name>
</gene>
<dbReference type="InterPro" id="IPR001173">
    <property type="entry name" value="Glyco_trans_2-like"/>
</dbReference>
<keyword evidence="6" id="KW-1185">Reference proteome</keyword>
<evidence type="ECO:0000256" key="2">
    <source>
        <dbReference type="ARBA" id="ARBA00023157"/>
    </source>
</evidence>
<dbReference type="Gene3D" id="3.90.550.10">
    <property type="entry name" value="Spore Coat Polysaccharide Biosynthesis Protein SpsA, Chain A"/>
    <property type="match status" value="1"/>
</dbReference>
<comment type="caution">
    <text evidence="5">The sequence shown here is derived from an EMBL/GenBank/DDBJ whole genome shotgun (WGS) entry which is preliminary data.</text>
</comment>
<evidence type="ECO:0000256" key="1">
    <source>
        <dbReference type="ARBA" id="ARBA00022679"/>
    </source>
</evidence>
<keyword evidence="2" id="KW-1015">Disulfide bond</keyword>
<dbReference type="GO" id="GO:0004653">
    <property type="term" value="F:polypeptide N-acetylgalactosaminyltransferase activity"/>
    <property type="evidence" value="ECO:0007669"/>
    <property type="project" value="TreeGrafter"/>
</dbReference>
<accession>A0A5J4NLE1</accession>
<dbReference type="Proteomes" id="UP000324629">
    <property type="component" value="Unassembled WGS sequence"/>
</dbReference>
<evidence type="ECO:0000259" key="3">
    <source>
        <dbReference type="Pfam" id="PF00535"/>
    </source>
</evidence>
<proteinExistence type="predicted"/>
<dbReference type="Pfam" id="PF02709">
    <property type="entry name" value="Glyco_transf_7C"/>
    <property type="match status" value="1"/>
</dbReference>
<dbReference type="SUPFAM" id="SSF53448">
    <property type="entry name" value="Nucleotide-diphospho-sugar transferases"/>
    <property type="match status" value="1"/>
</dbReference>
<protein>
    <submittedName>
        <fullName evidence="5">Polypeptide N-acetylgalactosaminyltransferase</fullName>
    </submittedName>
</protein>
<evidence type="ECO:0000313" key="6">
    <source>
        <dbReference type="Proteomes" id="UP000324629"/>
    </source>
</evidence>
<dbReference type="AlphaFoldDB" id="A0A5J4NLE1"/>
<organism evidence="5 6">
    <name type="scientific">Paragonimus westermani</name>
    <dbReference type="NCBI Taxonomy" id="34504"/>
    <lineage>
        <taxon>Eukaryota</taxon>
        <taxon>Metazoa</taxon>
        <taxon>Spiralia</taxon>
        <taxon>Lophotrochozoa</taxon>
        <taxon>Platyhelminthes</taxon>
        <taxon>Trematoda</taxon>
        <taxon>Digenea</taxon>
        <taxon>Plagiorchiida</taxon>
        <taxon>Troglotremata</taxon>
        <taxon>Troglotrematidae</taxon>
        <taxon>Paragonimus</taxon>
    </lineage>
</organism>
<name>A0A5J4NLE1_9TREM</name>
<reference evidence="5 6" key="1">
    <citation type="journal article" date="2019" name="Gigascience">
        <title>Whole-genome sequence of the oriental lung fluke Paragonimus westermani.</title>
        <authorList>
            <person name="Oey H."/>
            <person name="Zakrzewski M."/>
            <person name="Narain K."/>
            <person name="Devi K.R."/>
            <person name="Agatsuma T."/>
            <person name="Nawaratna S."/>
            <person name="Gobert G.N."/>
            <person name="Jones M.K."/>
            <person name="Ragan M.A."/>
            <person name="McManus D.P."/>
            <person name="Krause L."/>
        </authorList>
    </citation>
    <scope>NUCLEOTIDE SEQUENCE [LARGE SCALE GENOMIC DNA]</scope>
    <source>
        <strain evidence="5 6">IND2009</strain>
    </source>
</reference>
<feature type="domain" description="Glycosyltransferase 2-like" evidence="3">
    <location>
        <begin position="8"/>
        <end position="112"/>
    </location>
</feature>
<evidence type="ECO:0000313" key="5">
    <source>
        <dbReference type="EMBL" id="KAA3676070.1"/>
    </source>
</evidence>
<keyword evidence="1 5" id="KW-0808">Transferase</keyword>
<dbReference type="GO" id="GO:0005794">
    <property type="term" value="C:Golgi apparatus"/>
    <property type="evidence" value="ECO:0007669"/>
    <property type="project" value="TreeGrafter"/>
</dbReference>
<feature type="domain" description="Galactosyltransferase C-terminal" evidence="4">
    <location>
        <begin position="196"/>
        <end position="258"/>
    </location>
</feature>
<dbReference type="EMBL" id="QNGE01002163">
    <property type="protein sequence ID" value="KAA3676070.1"/>
    <property type="molecule type" value="Genomic_DNA"/>
</dbReference>
<dbReference type="Pfam" id="PF00535">
    <property type="entry name" value="Glycos_transf_2"/>
    <property type="match status" value="1"/>
</dbReference>
<dbReference type="InterPro" id="IPR027791">
    <property type="entry name" value="Galactosyl_T_C"/>
</dbReference>
<dbReference type="PANTHER" id="PTHR11675">
    <property type="entry name" value="N-ACETYLGALACTOSAMINYLTRANSFERASE"/>
    <property type="match status" value="1"/>
</dbReference>
<dbReference type="InterPro" id="IPR029044">
    <property type="entry name" value="Nucleotide-diphossugar_trans"/>
</dbReference>